<dbReference type="KEGG" id="htl:HPTL_0190"/>
<dbReference type="InterPro" id="IPR003567">
    <property type="entry name" value="Cyt_c_biogenesis"/>
</dbReference>
<evidence type="ECO:0000256" key="1">
    <source>
        <dbReference type="ARBA" id="ARBA00004429"/>
    </source>
</evidence>
<name>A0A2Z6DVJ3_HYDTE</name>
<dbReference type="Pfam" id="PF01578">
    <property type="entry name" value="Cytochrom_C_asm"/>
    <property type="match status" value="1"/>
</dbReference>
<sequence length="660" mass="72280">MLAEWGQVLLALAIAVAALQAFFGLAGAQRGRVAWMVTARRAALAQGAVLAAAFAVLIALFLRSDFSVALVAQNSSTLTPWFYQVTAAWGNHEGSMLMWAVALAGWSAAVAWRSQALTEAMRARVVGVLGLVSFGFLLFLTLTSNPFSRLVPAPEQGRDLNPLLQDPGMIIHPPLLYMGYVGTAVTFAFAIAALLSGRMDAAWSRWARPWALTAWLFLTLGIMVGSWWAYYELGWGGWWFWDPVENASFIPWLVMTAFIHSIIVTEKRGAFRAWTVLLAIAAFSLSLLGTFLVRSGVITSVHAFASDPSRGLFILGLLAVTVGVSLALFAWRAPMLAGGGAFGWFSREATLLVNNVLMSAAALAVLLGTVYPLLMDALGLGKLSVGEPYFVAVFVPLMTPAVFFMAISPFLRWKQDDWRRLSKRLVLDFVVTASAALALLAAADHVTLRAWLGLWLTLWVTWGSARLLWERLQNRAEGQSISERLSRIPGSWWGMWLAHLGVGVFIMGATLLGAFEARLDVKMAPGQVAELASYRFRFQGVEEKPGPNYTAMRGTIVVTTADGKPVAVLHPEKRNYHFSAMPMTEAAIDTTWRRDIYVSLGDPVNESEWVVMLFYKPMVLFLWLGPLLMAVGGAVAALDRRYRRQRAHLAVPAGAVGVRV</sequence>
<reference evidence="13 14" key="1">
    <citation type="submission" date="2018-04" db="EMBL/GenBank/DDBJ databases">
        <title>Complete genome sequence of Hydrogenophilus thermoluteolus TH-1.</title>
        <authorList>
            <person name="Arai H."/>
        </authorList>
    </citation>
    <scope>NUCLEOTIDE SEQUENCE [LARGE SCALE GENOMIC DNA]</scope>
    <source>
        <strain evidence="13 14">TH-1</strain>
    </source>
</reference>
<evidence type="ECO:0000313" key="13">
    <source>
        <dbReference type="EMBL" id="BBD76460.1"/>
    </source>
</evidence>
<dbReference type="Pfam" id="PF16327">
    <property type="entry name" value="CcmF_C"/>
    <property type="match status" value="1"/>
</dbReference>
<evidence type="ECO:0000256" key="8">
    <source>
        <dbReference type="ARBA" id="ARBA00023136"/>
    </source>
</evidence>
<evidence type="ECO:0000256" key="5">
    <source>
        <dbReference type="ARBA" id="ARBA00022692"/>
    </source>
</evidence>
<dbReference type="RefSeq" id="WP_119334300.1">
    <property type="nucleotide sequence ID" value="NZ_AP018558.1"/>
</dbReference>
<dbReference type="NCBIfam" id="NF007691">
    <property type="entry name" value="PRK10369.1"/>
    <property type="match status" value="1"/>
</dbReference>
<feature type="transmembrane region" description="Helical" evidence="10">
    <location>
        <begin position="273"/>
        <end position="292"/>
    </location>
</feature>
<dbReference type="Proteomes" id="UP000262004">
    <property type="component" value="Chromosome"/>
</dbReference>
<keyword evidence="3" id="KW-1003">Cell membrane</keyword>
<keyword evidence="8 10" id="KW-0472">Membrane</keyword>
<feature type="transmembrane region" description="Helical" evidence="10">
    <location>
        <begin position="177"/>
        <end position="197"/>
    </location>
</feature>
<comment type="function">
    <text evidence="9">Required for the biogenesis of c-type cytochromes. Possible subunit of a heme lyase.</text>
</comment>
<evidence type="ECO:0000256" key="9">
    <source>
        <dbReference type="ARBA" id="ARBA00037230"/>
    </source>
</evidence>
<keyword evidence="6" id="KW-0201">Cytochrome c-type biogenesis</keyword>
<keyword evidence="7 10" id="KW-1133">Transmembrane helix</keyword>
<dbReference type="GO" id="GO:0020037">
    <property type="term" value="F:heme binding"/>
    <property type="evidence" value="ECO:0007669"/>
    <property type="project" value="InterPro"/>
</dbReference>
<evidence type="ECO:0000256" key="2">
    <source>
        <dbReference type="ARBA" id="ARBA00009186"/>
    </source>
</evidence>
<feature type="transmembrane region" description="Helical" evidence="10">
    <location>
        <begin position="389"/>
        <end position="413"/>
    </location>
</feature>
<feature type="transmembrane region" description="Helical" evidence="10">
    <location>
        <begin position="352"/>
        <end position="374"/>
    </location>
</feature>
<dbReference type="PANTHER" id="PTHR43653">
    <property type="entry name" value="CYTOCHROME C ASSEMBLY PROTEIN-RELATED"/>
    <property type="match status" value="1"/>
</dbReference>
<feature type="transmembrane region" description="Helical" evidence="10">
    <location>
        <begin position="249"/>
        <end position="266"/>
    </location>
</feature>
<feature type="transmembrane region" description="Helical" evidence="10">
    <location>
        <begin position="96"/>
        <end position="113"/>
    </location>
</feature>
<comment type="similarity">
    <text evidence="2">Belongs to the CcmF/CycK/Ccl1/NrfE/CcsA family.</text>
</comment>
<feature type="transmembrane region" description="Helical" evidence="10">
    <location>
        <begin position="618"/>
        <end position="638"/>
    </location>
</feature>
<dbReference type="OrthoDB" id="9761451at2"/>
<feature type="transmembrane region" description="Helical" evidence="10">
    <location>
        <begin position="125"/>
        <end position="142"/>
    </location>
</feature>
<dbReference type="GO" id="GO:0005886">
    <property type="term" value="C:plasma membrane"/>
    <property type="evidence" value="ECO:0007669"/>
    <property type="project" value="UniProtKB-SubCell"/>
</dbReference>
<proteinExistence type="inferred from homology"/>
<evidence type="ECO:0000313" key="14">
    <source>
        <dbReference type="Proteomes" id="UP000262004"/>
    </source>
</evidence>
<accession>A0A2Z6DVJ3</accession>
<dbReference type="PANTHER" id="PTHR43653:SF1">
    <property type="entry name" value="CYTOCHROME C-TYPE BIOGENESIS PROTEIN CCMF"/>
    <property type="match status" value="1"/>
</dbReference>
<keyword evidence="5 10" id="KW-0812">Transmembrane</keyword>
<keyword evidence="14" id="KW-1185">Reference proteome</keyword>
<evidence type="ECO:0000256" key="7">
    <source>
        <dbReference type="ARBA" id="ARBA00022989"/>
    </source>
</evidence>
<feature type="transmembrane region" description="Helical" evidence="10">
    <location>
        <begin position="44"/>
        <end position="62"/>
    </location>
</feature>
<organism evidence="13 14">
    <name type="scientific">Hydrogenophilus thermoluteolus</name>
    <name type="common">Pseudomonas hydrogenothermophila</name>
    <dbReference type="NCBI Taxonomy" id="297"/>
    <lineage>
        <taxon>Bacteria</taxon>
        <taxon>Pseudomonadati</taxon>
        <taxon>Pseudomonadota</taxon>
        <taxon>Hydrogenophilia</taxon>
        <taxon>Hydrogenophilales</taxon>
        <taxon>Hydrogenophilaceae</taxon>
        <taxon>Hydrogenophilus</taxon>
    </lineage>
</organism>
<evidence type="ECO:0000256" key="4">
    <source>
        <dbReference type="ARBA" id="ARBA00022519"/>
    </source>
</evidence>
<evidence type="ECO:0000256" key="3">
    <source>
        <dbReference type="ARBA" id="ARBA00022475"/>
    </source>
</evidence>
<evidence type="ECO:0000259" key="11">
    <source>
        <dbReference type="Pfam" id="PF01578"/>
    </source>
</evidence>
<dbReference type="InterPro" id="IPR002541">
    <property type="entry name" value="Cyt_c_assembly"/>
</dbReference>
<feature type="domain" description="Cytochrome c-type biogenesis protein CcmF C-terminal" evidence="12">
    <location>
        <begin position="315"/>
        <end position="640"/>
    </location>
</feature>
<feature type="transmembrane region" description="Helical" evidence="10">
    <location>
        <begin position="449"/>
        <end position="469"/>
    </location>
</feature>
<feature type="transmembrane region" description="Helical" evidence="10">
    <location>
        <begin position="490"/>
        <end position="515"/>
    </location>
</feature>
<dbReference type="PRINTS" id="PR01410">
    <property type="entry name" value="CCBIOGENESIS"/>
</dbReference>
<feature type="transmembrane region" description="Helical" evidence="10">
    <location>
        <begin position="312"/>
        <end position="331"/>
    </location>
</feature>
<evidence type="ECO:0000256" key="10">
    <source>
        <dbReference type="SAM" id="Phobius"/>
    </source>
</evidence>
<keyword evidence="4" id="KW-0997">Cell inner membrane</keyword>
<comment type="subcellular location">
    <subcellularLocation>
        <location evidence="1">Cell inner membrane</location>
        <topology evidence="1">Multi-pass membrane protein</topology>
    </subcellularLocation>
</comment>
<evidence type="ECO:0000259" key="12">
    <source>
        <dbReference type="Pfam" id="PF16327"/>
    </source>
</evidence>
<feature type="domain" description="Cytochrome c assembly protein" evidence="11">
    <location>
        <begin position="89"/>
        <end position="295"/>
    </location>
</feature>
<dbReference type="PRINTS" id="PR01411">
    <property type="entry name" value="CCMFBIOGNSIS"/>
</dbReference>
<feature type="transmembrane region" description="Helical" evidence="10">
    <location>
        <begin position="425"/>
        <end position="443"/>
    </location>
</feature>
<dbReference type="EMBL" id="AP018558">
    <property type="protein sequence ID" value="BBD76460.1"/>
    <property type="molecule type" value="Genomic_DNA"/>
</dbReference>
<evidence type="ECO:0000256" key="6">
    <source>
        <dbReference type="ARBA" id="ARBA00022748"/>
    </source>
</evidence>
<dbReference type="InterPro" id="IPR032523">
    <property type="entry name" value="CcmF_C"/>
</dbReference>
<dbReference type="InterPro" id="IPR003568">
    <property type="entry name" value="Cyt_c_biogenesis_CcmF"/>
</dbReference>
<protein>
    <submittedName>
        <fullName evidence="13">Cytochrome c-type biogenesis protein CcmF</fullName>
    </submittedName>
</protein>
<dbReference type="NCBIfam" id="TIGR00353">
    <property type="entry name" value="nrfE"/>
    <property type="match status" value="1"/>
</dbReference>
<gene>
    <name evidence="13" type="primary">ccmF</name>
    <name evidence="13" type="ORF">HPTL_0190</name>
</gene>
<dbReference type="GO" id="GO:0015232">
    <property type="term" value="F:heme transmembrane transporter activity"/>
    <property type="evidence" value="ECO:0007669"/>
    <property type="project" value="InterPro"/>
</dbReference>
<dbReference type="GO" id="GO:0017004">
    <property type="term" value="P:cytochrome complex assembly"/>
    <property type="evidence" value="ECO:0007669"/>
    <property type="project" value="UniProtKB-KW"/>
</dbReference>
<dbReference type="AlphaFoldDB" id="A0A2Z6DVJ3"/>
<feature type="transmembrane region" description="Helical" evidence="10">
    <location>
        <begin position="209"/>
        <end position="229"/>
    </location>
</feature>